<evidence type="ECO:0000313" key="2">
    <source>
        <dbReference type="Proteomes" id="UP000191448"/>
    </source>
</evidence>
<sequence>MVALDCSRNIIFEPVGRGKISAAAIRRLFENKIDSEAIACTDLCRSFKKFARESNLELVQLPKGKKKEGIYHLQHVNSFHSKLKNWMTRFNGVATKYLSDYLA</sequence>
<dbReference type="AlphaFoldDB" id="A0A1V4SRQ0"/>
<gene>
    <name evidence="1" type="ORF">CLTHE_27890</name>
</gene>
<organism evidence="1 2">
    <name type="scientific">Clostridium thermobutyricum DSM 4928</name>
    <dbReference type="NCBI Taxonomy" id="1121339"/>
    <lineage>
        <taxon>Bacteria</taxon>
        <taxon>Bacillati</taxon>
        <taxon>Bacillota</taxon>
        <taxon>Clostridia</taxon>
        <taxon>Eubacteriales</taxon>
        <taxon>Clostridiaceae</taxon>
        <taxon>Clostridium</taxon>
    </lineage>
</organism>
<protein>
    <submittedName>
        <fullName evidence="1">ISXO2-like transposase domain protein</fullName>
    </submittedName>
</protein>
<comment type="caution">
    <text evidence="1">The sequence shown here is derived from an EMBL/GenBank/DDBJ whole genome shotgun (WGS) entry which is preliminary data.</text>
</comment>
<name>A0A1V4SRQ0_9CLOT</name>
<dbReference type="OrthoDB" id="15023at2"/>
<dbReference type="Proteomes" id="UP000191448">
    <property type="component" value="Unassembled WGS sequence"/>
</dbReference>
<accession>A0A1V4SRQ0</accession>
<reference evidence="1 2" key="1">
    <citation type="submission" date="2016-02" db="EMBL/GenBank/DDBJ databases">
        <title>Genome sequence of Clostridium thermobutyricum DSM 4928.</title>
        <authorList>
            <person name="Poehlein A."/>
            <person name="Daniel R."/>
        </authorList>
    </citation>
    <scope>NUCLEOTIDE SEQUENCE [LARGE SCALE GENOMIC DNA]</scope>
    <source>
        <strain evidence="1 2">DSM 4928</strain>
    </source>
</reference>
<dbReference type="EMBL" id="LTAY01000081">
    <property type="protein sequence ID" value="OPX46568.1"/>
    <property type="molecule type" value="Genomic_DNA"/>
</dbReference>
<evidence type="ECO:0000313" key="1">
    <source>
        <dbReference type="EMBL" id="OPX46568.1"/>
    </source>
</evidence>
<dbReference type="NCBIfam" id="NF033547">
    <property type="entry name" value="transpos_IS1595"/>
    <property type="match status" value="1"/>
</dbReference>
<proteinExistence type="predicted"/>